<keyword evidence="3" id="KW-1185">Reference proteome</keyword>
<dbReference type="Pfam" id="PF01878">
    <property type="entry name" value="EVE"/>
    <property type="match status" value="1"/>
</dbReference>
<sequence>MNYMFVLNDIDFGNVQLDAETIADTLLQKGMWLYTPTTPNIHRLHQGDKVLVYIAGRGRRFFYASFDVNGDIQANKTEPGNETEEILYKYFKLYTPIVNIEKWEPPVQIAPIKDQISFITDKKNWGLHFRQATKIIDDKDFDFICRSRQLQVL</sequence>
<evidence type="ECO:0000313" key="3">
    <source>
        <dbReference type="Proteomes" id="UP000245380"/>
    </source>
</evidence>
<proteinExistence type="predicted"/>
<evidence type="ECO:0000259" key="1">
    <source>
        <dbReference type="Pfam" id="PF01878"/>
    </source>
</evidence>
<dbReference type="Gene3D" id="3.10.590.10">
    <property type="entry name" value="ph1033 like domains"/>
    <property type="match status" value="1"/>
</dbReference>
<dbReference type="RefSeq" id="WP_109431705.1">
    <property type="nucleotide sequence ID" value="NZ_MPDK01000041.1"/>
</dbReference>
<comment type="caution">
    <text evidence="2">The sequence shown here is derived from an EMBL/GenBank/DDBJ whole genome shotgun (WGS) entry which is preliminary data.</text>
</comment>
<protein>
    <recommendedName>
        <fullName evidence="1">EVE domain-containing protein</fullName>
    </recommendedName>
</protein>
<dbReference type="InterPro" id="IPR002740">
    <property type="entry name" value="EVE_domain"/>
</dbReference>
<dbReference type="SUPFAM" id="SSF88697">
    <property type="entry name" value="PUA domain-like"/>
    <property type="match status" value="1"/>
</dbReference>
<dbReference type="Proteomes" id="UP000245380">
    <property type="component" value="Unassembled WGS sequence"/>
</dbReference>
<dbReference type="AlphaFoldDB" id="A0A2U3D1L1"/>
<dbReference type="InterPro" id="IPR015947">
    <property type="entry name" value="PUA-like_sf"/>
</dbReference>
<dbReference type="OrthoDB" id="2112545at2"/>
<accession>A0A2U3D1L1</accession>
<feature type="domain" description="EVE" evidence="1">
    <location>
        <begin position="38"/>
        <end position="146"/>
    </location>
</feature>
<gene>
    <name evidence="2" type="ORF">BM613_13400</name>
</gene>
<organism evidence="2 3">
    <name type="scientific">Sulfoacidibacillus thermotolerans</name>
    <name type="common">Acidibacillus sulfuroxidans</name>
    <dbReference type="NCBI Taxonomy" id="1765684"/>
    <lineage>
        <taxon>Bacteria</taxon>
        <taxon>Bacillati</taxon>
        <taxon>Bacillota</taxon>
        <taxon>Bacilli</taxon>
        <taxon>Bacillales</taxon>
        <taxon>Alicyclobacillaceae</taxon>
        <taxon>Sulfoacidibacillus</taxon>
    </lineage>
</organism>
<name>A0A2U3D1L1_SULT2</name>
<reference evidence="2 3" key="1">
    <citation type="submission" date="2016-11" db="EMBL/GenBank/DDBJ databases">
        <title>Comparative genomics of Acidibacillus ferroxidans species.</title>
        <authorList>
            <person name="Oliveira G."/>
            <person name="Nunes G."/>
            <person name="Oliveira R."/>
            <person name="Araujo F."/>
            <person name="Salim A."/>
            <person name="Scholte L."/>
            <person name="Morais D."/>
            <person name="Nancucheo I."/>
            <person name="Johnson D.B."/>
            <person name="Grail B."/>
            <person name="Bittencourt J."/>
            <person name="Valadares R."/>
        </authorList>
    </citation>
    <scope>NUCLEOTIDE SEQUENCE [LARGE SCALE GENOMIC DNA]</scope>
    <source>
        <strain evidence="2 3">Y002</strain>
    </source>
</reference>
<dbReference type="EMBL" id="MPDK01000041">
    <property type="protein sequence ID" value="PWI55182.1"/>
    <property type="molecule type" value="Genomic_DNA"/>
</dbReference>
<evidence type="ECO:0000313" key="2">
    <source>
        <dbReference type="EMBL" id="PWI55182.1"/>
    </source>
</evidence>